<name>A0A370NLN1_9BURK</name>
<keyword evidence="3" id="KW-0472">Membrane</keyword>
<evidence type="ECO:0000313" key="7">
    <source>
        <dbReference type="EMBL" id="RDK06505.1"/>
    </source>
</evidence>
<dbReference type="AlphaFoldDB" id="A0A370NLN1"/>
<dbReference type="InterPro" id="IPR051120">
    <property type="entry name" value="ABC_AA/LPS_Transport"/>
</dbReference>
<evidence type="ECO:0000256" key="1">
    <source>
        <dbReference type="ARBA" id="ARBA00022448"/>
    </source>
</evidence>
<dbReference type="InterPro" id="IPR003593">
    <property type="entry name" value="AAA+_ATPase"/>
</dbReference>
<keyword evidence="4" id="KW-0547">Nucleotide-binding</keyword>
<evidence type="ECO:0000256" key="3">
    <source>
        <dbReference type="ARBA" id="ARBA00022519"/>
    </source>
</evidence>
<keyword evidence="8" id="KW-1185">Reference proteome</keyword>
<dbReference type="InterPro" id="IPR003439">
    <property type="entry name" value="ABC_transporter-like_ATP-bd"/>
</dbReference>
<protein>
    <submittedName>
        <fullName evidence="7">ABC transporter ATP-binding protein</fullName>
    </submittedName>
</protein>
<dbReference type="InterPro" id="IPR027417">
    <property type="entry name" value="P-loop_NTPase"/>
</dbReference>
<keyword evidence="3" id="KW-0997">Cell inner membrane</keyword>
<dbReference type="PANTHER" id="PTHR45772:SF9">
    <property type="entry name" value="CONSERVED COMPONENT OF ABC TRANSPORTER FOR NATURAL AMINO ACIDS"/>
    <property type="match status" value="1"/>
</dbReference>
<dbReference type="GO" id="GO:0005886">
    <property type="term" value="C:plasma membrane"/>
    <property type="evidence" value="ECO:0007669"/>
    <property type="project" value="TreeGrafter"/>
</dbReference>
<dbReference type="CDD" id="cd03219">
    <property type="entry name" value="ABC_Mj1267_LivG_branched"/>
    <property type="match status" value="1"/>
</dbReference>
<proteinExistence type="predicted"/>
<dbReference type="Pfam" id="PF00005">
    <property type="entry name" value="ABC_tran"/>
    <property type="match status" value="1"/>
</dbReference>
<keyword evidence="5 7" id="KW-0067">ATP-binding</keyword>
<feature type="domain" description="ABC transporter" evidence="6">
    <location>
        <begin position="28"/>
        <end position="274"/>
    </location>
</feature>
<evidence type="ECO:0000259" key="6">
    <source>
        <dbReference type="PROSITE" id="PS50893"/>
    </source>
</evidence>
<dbReference type="Proteomes" id="UP000255165">
    <property type="component" value="Unassembled WGS sequence"/>
</dbReference>
<dbReference type="GO" id="GO:0016887">
    <property type="term" value="F:ATP hydrolysis activity"/>
    <property type="evidence" value="ECO:0007669"/>
    <property type="project" value="InterPro"/>
</dbReference>
<keyword evidence="1" id="KW-0813">Transport</keyword>
<dbReference type="EMBL" id="QKWJ01000061">
    <property type="protein sequence ID" value="RDK06505.1"/>
    <property type="molecule type" value="Genomic_DNA"/>
</dbReference>
<sequence>MYVSDVVKIAEHARVVRPASSLAVAVAVAASAVTKRYGGIAALKGIDLAIEEGEIFGIIGPNGAGKSTLFDVLCGIVQPTSGEVQLFGRSISGMQPHEVARLGVARSFQRTAVFAEASVSQNLCFAWHRMSGHSVLGRLFHSRHWHRDQEACQDRARHILEITGLWEDRNRSASVLAYGVQRRLAVGVALMTDPEILFLDEPAAGMDDHDSAGFVDLIRRVAPGRTVVLVEHDMTVIRALCHRCLAMADGRPLVSGEPLDVLQHPEVVEAYLGAEDA</sequence>
<gene>
    <name evidence="7" type="ORF">DN412_31010</name>
</gene>
<dbReference type="GO" id="GO:0005524">
    <property type="term" value="F:ATP binding"/>
    <property type="evidence" value="ECO:0007669"/>
    <property type="project" value="UniProtKB-KW"/>
</dbReference>
<dbReference type="RefSeq" id="WP_115215072.1">
    <property type="nucleotide sequence ID" value="NZ_QKWJ01000061.1"/>
</dbReference>
<evidence type="ECO:0000256" key="4">
    <source>
        <dbReference type="ARBA" id="ARBA00022741"/>
    </source>
</evidence>
<dbReference type="SMART" id="SM00382">
    <property type="entry name" value="AAA"/>
    <property type="match status" value="1"/>
</dbReference>
<accession>A0A370NLN1</accession>
<organism evidence="7 8">
    <name type="scientific">Cupriavidus lacunae</name>
    <dbReference type="NCBI Taxonomy" id="2666307"/>
    <lineage>
        <taxon>Bacteria</taxon>
        <taxon>Pseudomonadati</taxon>
        <taxon>Pseudomonadota</taxon>
        <taxon>Betaproteobacteria</taxon>
        <taxon>Burkholderiales</taxon>
        <taxon>Burkholderiaceae</taxon>
        <taxon>Cupriavidus</taxon>
    </lineage>
</organism>
<evidence type="ECO:0000313" key="8">
    <source>
        <dbReference type="Proteomes" id="UP000255165"/>
    </source>
</evidence>
<dbReference type="SUPFAM" id="SSF52540">
    <property type="entry name" value="P-loop containing nucleoside triphosphate hydrolases"/>
    <property type="match status" value="1"/>
</dbReference>
<keyword evidence="2" id="KW-1003">Cell membrane</keyword>
<comment type="caution">
    <text evidence="7">The sequence shown here is derived from an EMBL/GenBank/DDBJ whole genome shotgun (WGS) entry which is preliminary data.</text>
</comment>
<dbReference type="Gene3D" id="3.40.50.300">
    <property type="entry name" value="P-loop containing nucleotide triphosphate hydrolases"/>
    <property type="match status" value="1"/>
</dbReference>
<evidence type="ECO:0000256" key="2">
    <source>
        <dbReference type="ARBA" id="ARBA00022475"/>
    </source>
</evidence>
<evidence type="ECO:0000256" key="5">
    <source>
        <dbReference type="ARBA" id="ARBA00022840"/>
    </source>
</evidence>
<reference evidence="8" key="1">
    <citation type="submission" date="2018-06" db="EMBL/GenBank/DDBJ databases">
        <authorList>
            <person name="Feng T."/>
            <person name="Jeon C.O."/>
        </authorList>
    </citation>
    <scope>NUCLEOTIDE SEQUENCE [LARGE SCALE GENOMIC DNA]</scope>
    <source>
        <strain evidence="8">S23</strain>
    </source>
</reference>
<dbReference type="PROSITE" id="PS50893">
    <property type="entry name" value="ABC_TRANSPORTER_2"/>
    <property type="match status" value="1"/>
</dbReference>
<dbReference type="PANTHER" id="PTHR45772">
    <property type="entry name" value="CONSERVED COMPONENT OF ABC TRANSPORTER FOR NATURAL AMINO ACIDS-RELATED"/>
    <property type="match status" value="1"/>
</dbReference>